<evidence type="ECO:0000313" key="3">
    <source>
        <dbReference type="Proteomes" id="UP001234178"/>
    </source>
</evidence>
<evidence type="ECO:0008006" key="4">
    <source>
        <dbReference type="Google" id="ProtNLM"/>
    </source>
</evidence>
<protein>
    <recommendedName>
        <fullName evidence="4">Separase</fullName>
    </recommendedName>
</protein>
<sequence>MSSFSEIVLCIKSKLFDKATTLLKTYRTDVDGRVTFKLLRSLVTQLKINSGSKDEDSVREFVQICCATLDKSQDLTADDTEFTQGILSLYHLVTLYISTFDKSEICVMLSKTILVCLRKISKTLKDVESIAANFFAQVWNVANKVSDELCLSYRSLALSVLVHGGSTYWNRVIDKLVVVVQEPSSGSFQLAGCVFDEFVLYFNNHVIKGSHCTTSLLQVWAHLVLLSSSTHHHEDRTSKLKLLAKEIQESKQIYGIIDLVLNLFGANDGDQVDMFSVKWNNFLTKDYHIILVRIVVLALGYSNGVSNQSVETKWERKNQIVSVINLLLYFYQEGDRLGSVIEANLQMDSTNLRNKCLSRACSVSYHLLKLDPSKIVHCQTVIHYVDQFIKQEIVDQNKKNNHFSCAEIFAYNVGAFCLSQRSDYTNAAIYFRKALEYHMINQPPDISNGEMPNHFSLRWTALYDSRKAFRDWNGIIDDFALCFSSYYDINETDGKVVCRNPAVGQHLFVAWSRFKREVHHEVTAPTDRLLEMTVLDVFKLKHLVLENNSAWNLLFEEFQAFDRRKGWITKVAFSAIAQQSSVLARSSFQKGVSNFLLSREGDDYTERYQAAKKAVAKLVAQVSSSDCQFQGQIYLALSYLELYASQQEMLKKKTEQEMVSLGPLIQSSSNNEIPPGEDDTSVTRDGTSVDAVSYSYLKLELELKNQEWMVKCLQQWEELVQFGWCPEHYSSVIFNCLKSLGYYFSLNGNSFFSARAWFLTLRLAESAKCDDELVLAASELLRLGLKIESKILVRCQELIENKAVVLQDQILFLLNKAWAQYYQHNFVESWRIIEEHVLILPAIKAESPSKSMLLLISQANLLRSLLVVVPEELSHIPPSSEIGSVQAGVKATQTAYTALKCYVSYAQEQHGWDFYGQEWNVLRHFLLSAISLSRIYLYTAAPREARFFLKEAMNAAQRHVSVLRTAEALLELCHIDLMLDNTMDCQSKLVLICHLMGVAPPIVPESETKVSVGKKSFETPISPVQIRSDRRKGTAARKVPEVPIQGNQDATQRMLQLEFNHQGASPNTKAREICDGIFPEHVSGCVCLSCSGELVMSIRCAALLVQSKLWSFMGFHDLATEDFHRGQQLVQSISCRLKSSTKTIATKSSAKRLFDVPDGLSTNEIWAQYKLQWFQPPVVTCMELLLENAMHRLVTNSANVEIDESLAPVKAVMYEFYLGPLEHRVMKLTSAIAVVSTQQPVQFFTPEQKCKSTAHDEEDDEDIIILEGDQVPKTPAFSLRKPIEVPAPRRIRRNLMGIKIDNTITIDDDDDSDGGFSRRRLGQPQKAILYSSDSDSDSDVLAPCPSPTKRKSEKCTEVTKNKVQEMAPAELTAQPVQTKFFKRGVTKLESNSRPVVATAKSSRKAISSNKAETNLDLQRPVVSDKVDKKLAKSKSTSSSSSSSSSSKKDSEIIELSTRLAVTEISPENTETKDTRPKRTTRSTRK</sequence>
<dbReference type="Proteomes" id="UP001234178">
    <property type="component" value="Unassembled WGS sequence"/>
</dbReference>
<organism evidence="2 3">
    <name type="scientific">Daphnia magna</name>
    <dbReference type="NCBI Taxonomy" id="35525"/>
    <lineage>
        <taxon>Eukaryota</taxon>
        <taxon>Metazoa</taxon>
        <taxon>Ecdysozoa</taxon>
        <taxon>Arthropoda</taxon>
        <taxon>Crustacea</taxon>
        <taxon>Branchiopoda</taxon>
        <taxon>Diplostraca</taxon>
        <taxon>Cladocera</taxon>
        <taxon>Anomopoda</taxon>
        <taxon>Daphniidae</taxon>
        <taxon>Daphnia</taxon>
    </lineage>
</organism>
<name>A0ABR0B4Q3_9CRUS</name>
<feature type="region of interest" description="Disordered" evidence="1">
    <location>
        <begin position="1390"/>
        <end position="1485"/>
    </location>
</feature>
<keyword evidence="3" id="KW-1185">Reference proteome</keyword>
<gene>
    <name evidence="2" type="ORF">OUZ56_028674</name>
</gene>
<proteinExistence type="predicted"/>
<accession>A0ABR0B4Q3</accession>
<evidence type="ECO:0000256" key="1">
    <source>
        <dbReference type="SAM" id="MobiDB-lite"/>
    </source>
</evidence>
<feature type="compositionally biased region" description="Low complexity" evidence="1">
    <location>
        <begin position="1433"/>
        <end position="1445"/>
    </location>
</feature>
<reference evidence="2 3" key="1">
    <citation type="journal article" date="2023" name="Nucleic Acids Res.">
        <title>The hologenome of Daphnia magna reveals possible DNA methylation and microbiome-mediated evolution of the host genome.</title>
        <authorList>
            <person name="Chaturvedi A."/>
            <person name="Li X."/>
            <person name="Dhandapani V."/>
            <person name="Marshall H."/>
            <person name="Kissane S."/>
            <person name="Cuenca-Cambronero M."/>
            <person name="Asole G."/>
            <person name="Calvet F."/>
            <person name="Ruiz-Romero M."/>
            <person name="Marangio P."/>
            <person name="Guigo R."/>
            <person name="Rago D."/>
            <person name="Mirbahai L."/>
            <person name="Eastwood N."/>
            <person name="Colbourne J.K."/>
            <person name="Zhou J."/>
            <person name="Mallon E."/>
            <person name="Orsini L."/>
        </authorList>
    </citation>
    <scope>NUCLEOTIDE SEQUENCE [LARGE SCALE GENOMIC DNA]</scope>
    <source>
        <strain evidence="2">LRV0_1</strain>
    </source>
</reference>
<feature type="region of interest" description="Disordered" evidence="1">
    <location>
        <begin position="1304"/>
        <end position="1357"/>
    </location>
</feature>
<comment type="caution">
    <text evidence="2">The sequence shown here is derived from an EMBL/GenBank/DDBJ whole genome shotgun (WGS) entry which is preliminary data.</text>
</comment>
<dbReference type="EMBL" id="JAOYFB010000040">
    <property type="protein sequence ID" value="KAK4036630.1"/>
    <property type="molecule type" value="Genomic_DNA"/>
</dbReference>
<feature type="compositionally biased region" description="Polar residues" evidence="1">
    <location>
        <begin position="1404"/>
        <end position="1416"/>
    </location>
</feature>
<evidence type="ECO:0000313" key="2">
    <source>
        <dbReference type="EMBL" id="KAK4036630.1"/>
    </source>
</evidence>